<dbReference type="InterPro" id="IPR016037">
    <property type="entry name" value="DHQ_synth_AroB"/>
</dbReference>
<evidence type="ECO:0000256" key="10">
    <source>
        <dbReference type="ARBA" id="ARBA00022777"/>
    </source>
</evidence>
<dbReference type="GO" id="GO:0003856">
    <property type="term" value="F:3-dehydroquinate synthase activity"/>
    <property type="evidence" value="ECO:0007669"/>
    <property type="project" value="UniProtKB-EC"/>
</dbReference>
<dbReference type="PROSITE" id="PS01128">
    <property type="entry name" value="SHIKIMATE_KINASE"/>
    <property type="match status" value="1"/>
</dbReference>
<evidence type="ECO:0000256" key="17">
    <source>
        <dbReference type="HAMAP-Rule" id="MF_00109"/>
    </source>
</evidence>
<dbReference type="PANTHER" id="PTHR43622">
    <property type="entry name" value="3-DEHYDROQUINATE SYNTHASE"/>
    <property type="match status" value="1"/>
</dbReference>
<dbReference type="Gene3D" id="3.40.50.1970">
    <property type="match status" value="1"/>
</dbReference>
<dbReference type="PRINTS" id="PR01100">
    <property type="entry name" value="SHIKIMTKNASE"/>
</dbReference>
<feature type="binding site" evidence="17">
    <location>
        <position position="59"/>
    </location>
    <ligand>
        <name>Mg(2+)</name>
        <dbReference type="ChEBI" id="CHEBI:18420"/>
    </ligand>
</feature>
<dbReference type="SUPFAM" id="SSF56796">
    <property type="entry name" value="Dehydroquinate synthase-like"/>
    <property type="match status" value="1"/>
</dbReference>
<feature type="binding site" evidence="18">
    <location>
        <position position="399"/>
    </location>
    <ligand>
        <name>Zn(2+)</name>
        <dbReference type="ChEBI" id="CHEBI:29105"/>
    </ligand>
</feature>
<dbReference type="InterPro" id="IPR056179">
    <property type="entry name" value="DHQS_C"/>
</dbReference>
<evidence type="ECO:0000256" key="9">
    <source>
        <dbReference type="ARBA" id="ARBA00022741"/>
    </source>
</evidence>
<comment type="subcellular location">
    <subcellularLocation>
        <location evidence="18">Cytoplasm</location>
    </subcellularLocation>
</comment>
<keyword evidence="6 18" id="KW-0963">Cytoplasm</keyword>
<comment type="cofactor">
    <cofactor evidence="2 18">
        <name>NAD(+)</name>
        <dbReference type="ChEBI" id="CHEBI:57540"/>
    </cofactor>
</comment>
<comment type="cofactor">
    <cofactor evidence="18">
        <name>Co(2+)</name>
        <dbReference type="ChEBI" id="CHEBI:48828"/>
    </cofactor>
    <cofactor evidence="18">
        <name>Zn(2+)</name>
        <dbReference type="ChEBI" id="CHEBI:29105"/>
    </cofactor>
    <text evidence="18">Binds 1 divalent metal cation per subunit. Can use either Co(2+) or Zn(2+).</text>
</comment>
<keyword evidence="12 18" id="KW-0520">NAD</keyword>
<dbReference type="HAMAP" id="MF_00109">
    <property type="entry name" value="Shikimate_kinase"/>
    <property type="match status" value="1"/>
</dbReference>
<keyword evidence="8 17" id="KW-0808">Transferase</keyword>
<dbReference type="InterPro" id="IPR023000">
    <property type="entry name" value="Shikimate_kinase_CS"/>
</dbReference>
<dbReference type="EMBL" id="QYAZ01000001">
    <property type="protein sequence ID" value="KAB8123446.1"/>
    <property type="molecule type" value="Genomic_DNA"/>
</dbReference>
<keyword evidence="18" id="KW-0170">Cobalt</keyword>
<feature type="region of interest" description="Disordered" evidence="19">
    <location>
        <begin position="1"/>
        <end position="21"/>
    </location>
</feature>
<dbReference type="Pfam" id="PF01761">
    <property type="entry name" value="DHQ_synthase"/>
    <property type="match status" value="1"/>
</dbReference>
<reference evidence="22 23" key="1">
    <citation type="submission" date="2018-09" db="EMBL/GenBank/DDBJ databases">
        <title>Genome sequence and characterization of the bcs clusters for the production of nanocellulose from the low pH resistant strain Komagataeibacter medellinensis ID13488.</title>
        <authorList>
            <person name="Hernandez-Arriaga A.M."/>
            <person name="Del Cerro C."/>
            <person name="Urbina L."/>
            <person name="Eceiza A."/>
            <person name="Retegi A."/>
            <person name="Prieto M.A."/>
        </authorList>
    </citation>
    <scope>NUCLEOTIDE SEQUENCE [LARGE SCALE GENOMIC DNA]</scope>
    <source>
        <strain evidence="22 23">ID13488</strain>
    </source>
</reference>
<accession>A0ABQ6VTC3</accession>
<feature type="binding site" evidence="17">
    <location>
        <position position="161"/>
    </location>
    <ligand>
        <name>ATP</name>
        <dbReference type="ChEBI" id="CHEBI:30616"/>
    </ligand>
</feature>
<dbReference type="CDD" id="cd08195">
    <property type="entry name" value="DHQS"/>
    <property type="match status" value="1"/>
</dbReference>
<organism evidence="22 23">
    <name type="scientific">Komagataeibacter medellinensis</name>
    <dbReference type="NCBI Taxonomy" id="1177712"/>
    <lineage>
        <taxon>Bacteria</taxon>
        <taxon>Pseudomonadati</taxon>
        <taxon>Pseudomonadota</taxon>
        <taxon>Alphaproteobacteria</taxon>
        <taxon>Acetobacterales</taxon>
        <taxon>Acetobacteraceae</taxon>
        <taxon>Komagataeibacter</taxon>
    </lineage>
</organism>
<evidence type="ECO:0000256" key="12">
    <source>
        <dbReference type="ARBA" id="ARBA00023027"/>
    </source>
</evidence>
<dbReference type="InterPro" id="IPR000623">
    <property type="entry name" value="Shikimate_kinase/TSH1"/>
</dbReference>
<evidence type="ECO:0000256" key="16">
    <source>
        <dbReference type="ARBA" id="ARBA00048567"/>
    </source>
</evidence>
<dbReference type="Gene3D" id="1.20.1090.10">
    <property type="entry name" value="Dehydroquinate synthase-like - alpha domain"/>
    <property type="match status" value="1"/>
</dbReference>
<evidence type="ECO:0000256" key="11">
    <source>
        <dbReference type="ARBA" id="ARBA00022840"/>
    </source>
</evidence>
<feature type="binding site" evidence="17">
    <location>
        <begin position="55"/>
        <end position="60"/>
    </location>
    <ligand>
        <name>ATP</name>
        <dbReference type="ChEBI" id="CHEBI:30616"/>
    </ligand>
</feature>
<dbReference type="Proteomes" id="UP000427842">
    <property type="component" value="Unassembled WGS sequence"/>
</dbReference>
<evidence type="ECO:0000256" key="5">
    <source>
        <dbReference type="ARBA" id="ARBA00004842"/>
    </source>
</evidence>
<sequence length="585" mass="63219">MLYVRLPGMSRQIPPDRSHPEGPLLSIPLDLAAVGPSAPRQADGGQTIVMVGLMGAGKTTIGRILAARLGLPFVDSDEEIERAAGCSIADLFQKYGEPEFRRGERLVIRRLLSGPPVVLATGGGAFMDPRTRASVRAHAVSIWLRCPLPLLVQRVAERTHRPLLNNTSPHAVLADLMRIRHPVYAEADIIVDCGDDNVEHSADHVLQALKHNQQPLRVPVRLDRASYEVLIGPDVIRRAGALLAPVLPQKRVMILTDETVSALHLPRLLEGLEECAIRAEVITIPPGEGSKSMAQYERVTNALLEAHVERGTTVVALGGGVVGDLAGFCAATTLRGLPFVQVPTTLLSQVDSSVGGKTGINTPFGKNLVGAFHQPIAVLADTSALATLPVRELRAGYAEIVKSGLLGDATLFEWCERHGAAVLEGEPAMQAEAIRMACAFKARVVIADEREERKVDGRALLNLGHTFGHALEAEMGYNGSLLHGEAVSIGLRLAFMLSVKLGYCPAEDLERVTRHLERLSMPLRISDTGRSFSASQLVRNMQRDKKMRDGRLSFVLVRGIGRAFTCRDVPSEAVMDVLRADGCTP</sequence>
<dbReference type="Gene3D" id="3.40.50.300">
    <property type="entry name" value="P-loop containing nucleotide triphosphate hydrolases"/>
    <property type="match status" value="1"/>
</dbReference>
<evidence type="ECO:0000313" key="22">
    <source>
        <dbReference type="EMBL" id="KAB8123446.1"/>
    </source>
</evidence>
<protein>
    <recommendedName>
        <fullName evidence="17 18">Multifunctional fusion protein</fullName>
    </recommendedName>
    <domain>
        <recommendedName>
            <fullName evidence="17">Shikimate kinase</fullName>
            <shortName evidence="17">SK</shortName>
            <ecNumber evidence="17">2.7.1.71</ecNumber>
        </recommendedName>
    </domain>
    <domain>
        <recommendedName>
            <fullName evidence="18">3-dehydroquinate synthase</fullName>
            <shortName evidence="18">DHQS</shortName>
            <ecNumber evidence="18">4.2.3.4</ecNumber>
        </recommendedName>
    </domain>
</protein>
<evidence type="ECO:0000256" key="13">
    <source>
        <dbReference type="ARBA" id="ARBA00023141"/>
    </source>
</evidence>
<comment type="cofactor">
    <cofactor evidence="17">
        <name>Mg(2+)</name>
        <dbReference type="ChEBI" id="CHEBI:18420"/>
    </cofactor>
    <text evidence="17">Binds 1 Mg(2+) ion per subunit.</text>
</comment>
<dbReference type="NCBIfam" id="TIGR01357">
    <property type="entry name" value="aroB"/>
    <property type="match status" value="1"/>
</dbReference>
<dbReference type="NCBIfam" id="NF010552">
    <property type="entry name" value="PRK13946.1"/>
    <property type="match status" value="1"/>
</dbReference>
<comment type="caution">
    <text evidence="18">Lacks conserved residue(s) required for the propagation of feature annotation.</text>
</comment>
<keyword evidence="7 18" id="KW-0028">Amino-acid biosynthesis</keyword>
<comment type="catalytic activity">
    <reaction evidence="1 18">
        <text>7-phospho-2-dehydro-3-deoxy-D-arabino-heptonate = 3-dehydroquinate + phosphate</text>
        <dbReference type="Rhea" id="RHEA:21968"/>
        <dbReference type="ChEBI" id="CHEBI:32364"/>
        <dbReference type="ChEBI" id="CHEBI:43474"/>
        <dbReference type="ChEBI" id="CHEBI:58394"/>
        <dbReference type="EC" id="4.2.3.4"/>
    </reaction>
</comment>
<keyword evidence="18" id="KW-0479">Metal-binding</keyword>
<evidence type="ECO:0000256" key="7">
    <source>
        <dbReference type="ARBA" id="ARBA00022605"/>
    </source>
</evidence>
<dbReference type="InterPro" id="IPR030960">
    <property type="entry name" value="DHQS/DOIS_N"/>
</dbReference>
<dbReference type="SUPFAM" id="SSF52540">
    <property type="entry name" value="P-loop containing nucleoside triphosphate hydrolases"/>
    <property type="match status" value="1"/>
</dbReference>
<evidence type="ECO:0000259" key="21">
    <source>
        <dbReference type="Pfam" id="PF24621"/>
    </source>
</evidence>
<feature type="domain" description="3-dehydroquinate synthase C-terminal" evidence="21">
    <location>
        <begin position="396"/>
        <end position="547"/>
    </location>
</feature>
<comment type="subunit">
    <text evidence="17">Monomer.</text>
</comment>
<feature type="binding site" evidence="18">
    <location>
        <position position="465"/>
    </location>
    <ligand>
        <name>Zn(2+)</name>
        <dbReference type="ChEBI" id="CHEBI:29105"/>
    </ligand>
</feature>
<evidence type="ECO:0000256" key="18">
    <source>
        <dbReference type="HAMAP-Rule" id="MF_00110"/>
    </source>
</evidence>
<comment type="catalytic activity">
    <reaction evidence="16 17">
        <text>shikimate + ATP = 3-phosphoshikimate + ADP + H(+)</text>
        <dbReference type="Rhea" id="RHEA:13121"/>
        <dbReference type="ChEBI" id="CHEBI:15378"/>
        <dbReference type="ChEBI" id="CHEBI:30616"/>
        <dbReference type="ChEBI" id="CHEBI:36208"/>
        <dbReference type="ChEBI" id="CHEBI:145989"/>
        <dbReference type="ChEBI" id="CHEBI:456216"/>
        <dbReference type="EC" id="2.7.1.71"/>
    </reaction>
</comment>
<comment type="similarity">
    <text evidence="17">Belongs to the shikimate kinase family.</text>
</comment>
<evidence type="ECO:0000256" key="1">
    <source>
        <dbReference type="ARBA" id="ARBA00001393"/>
    </source>
</evidence>
<gene>
    <name evidence="18" type="primary">aroB</name>
    <name evidence="17" type="synonym">aroK</name>
    <name evidence="22" type="ORF">D3W54_03650</name>
</gene>
<comment type="similarity">
    <text evidence="18">Belongs to the sugar phosphate cyclases superfamily. Dehydroquinate synthase family.</text>
</comment>
<evidence type="ECO:0000256" key="15">
    <source>
        <dbReference type="ARBA" id="ARBA00023268"/>
    </source>
</evidence>
<dbReference type="EC" id="4.2.3.4" evidence="18"/>
<evidence type="ECO:0000256" key="3">
    <source>
        <dbReference type="ARBA" id="ARBA00003485"/>
    </source>
</evidence>
<evidence type="ECO:0000256" key="8">
    <source>
        <dbReference type="ARBA" id="ARBA00022679"/>
    </source>
</evidence>
<keyword evidence="10 17" id="KW-0418">Kinase</keyword>
<dbReference type="Pfam" id="PF01202">
    <property type="entry name" value="SKI"/>
    <property type="match status" value="1"/>
</dbReference>
<feature type="binding site" evidence="17">
    <location>
        <position position="180"/>
    </location>
    <ligand>
        <name>substrate</name>
    </ligand>
</feature>
<feature type="binding site" evidence="18">
    <location>
        <begin position="320"/>
        <end position="324"/>
    </location>
    <ligand>
        <name>NAD(+)</name>
        <dbReference type="ChEBI" id="CHEBI:57540"/>
    </ligand>
</feature>
<feature type="binding site" evidence="18">
    <location>
        <position position="483"/>
    </location>
    <ligand>
        <name>Zn(2+)</name>
        <dbReference type="ChEBI" id="CHEBI:29105"/>
    </ligand>
</feature>
<feature type="binding site" evidence="17">
    <location>
        <position position="123"/>
    </location>
    <ligand>
        <name>substrate</name>
    </ligand>
</feature>
<dbReference type="PANTHER" id="PTHR43622:SF7">
    <property type="entry name" value="3-DEHYDROQUINATE SYNTHASE, CHLOROPLASTIC"/>
    <property type="match status" value="1"/>
</dbReference>
<feature type="binding site" evidence="18">
    <location>
        <position position="366"/>
    </location>
    <ligand>
        <name>NAD(+)</name>
        <dbReference type="ChEBI" id="CHEBI:57540"/>
    </ligand>
</feature>
<dbReference type="InterPro" id="IPR027417">
    <property type="entry name" value="P-loop_NTPase"/>
</dbReference>
<comment type="caution">
    <text evidence="22">The sequence shown here is derived from an EMBL/GenBank/DDBJ whole genome shotgun (WGS) entry which is preliminary data.</text>
</comment>
<evidence type="ECO:0000256" key="14">
    <source>
        <dbReference type="ARBA" id="ARBA00023239"/>
    </source>
</evidence>
<keyword evidence="9 18" id="KW-0547">Nucleotide-binding</keyword>
<feature type="domain" description="3-dehydroquinate synthase N-terminal" evidence="20">
    <location>
        <begin position="282"/>
        <end position="394"/>
    </location>
</feature>
<comment type="pathway">
    <text evidence="4 18">Metabolic intermediate biosynthesis; chorismate biosynthesis; chorismate from D-erythrose 4-phosphate and phosphoenolpyruvate: step 2/7.</text>
</comment>
<keyword evidence="23" id="KW-1185">Reference proteome</keyword>
<evidence type="ECO:0000256" key="4">
    <source>
        <dbReference type="ARBA" id="ARBA00004661"/>
    </source>
</evidence>
<feature type="binding site" evidence="17">
    <location>
        <position position="101"/>
    </location>
    <ligand>
        <name>substrate</name>
    </ligand>
</feature>
<keyword evidence="15" id="KW-0511">Multifunctional enzyme</keyword>
<keyword evidence="11 17" id="KW-0067">ATP-binding</keyword>
<evidence type="ECO:0000259" key="20">
    <source>
        <dbReference type="Pfam" id="PF01761"/>
    </source>
</evidence>
<evidence type="ECO:0000256" key="6">
    <source>
        <dbReference type="ARBA" id="ARBA00022490"/>
    </source>
</evidence>
<dbReference type="Pfam" id="PF24621">
    <property type="entry name" value="DHQS_C"/>
    <property type="match status" value="1"/>
</dbReference>
<evidence type="ECO:0000256" key="2">
    <source>
        <dbReference type="ARBA" id="ARBA00001911"/>
    </source>
</evidence>
<dbReference type="InterPro" id="IPR050071">
    <property type="entry name" value="Dehydroquinate_synthase"/>
</dbReference>
<evidence type="ECO:0000313" key="23">
    <source>
        <dbReference type="Proteomes" id="UP000427842"/>
    </source>
</evidence>
<keyword evidence="14 18" id="KW-0456">Lyase</keyword>
<comment type="pathway">
    <text evidence="5 17">Metabolic intermediate biosynthesis; chorismate biosynthesis; chorismate from D-erythrose 4-phosphate and phosphoenolpyruvate: step 5/7.</text>
</comment>
<dbReference type="EC" id="2.7.1.71" evidence="17"/>
<keyword evidence="18" id="KW-0862">Zinc</keyword>
<feature type="binding site" evidence="17">
    <location>
        <position position="77"/>
    </location>
    <ligand>
        <name>substrate</name>
    </ligand>
</feature>
<dbReference type="HAMAP" id="MF_00110">
    <property type="entry name" value="DHQ_synthase"/>
    <property type="match status" value="1"/>
</dbReference>
<proteinExistence type="inferred from homology"/>
<keyword evidence="17" id="KW-0460">Magnesium</keyword>
<dbReference type="InterPro" id="IPR031322">
    <property type="entry name" value="Shikimate/glucono_kinase"/>
</dbReference>
<evidence type="ECO:0000256" key="19">
    <source>
        <dbReference type="SAM" id="MobiDB-lite"/>
    </source>
</evidence>
<dbReference type="CDD" id="cd00464">
    <property type="entry name" value="SK"/>
    <property type="match status" value="1"/>
</dbReference>
<feature type="binding site" evidence="18">
    <location>
        <begin position="344"/>
        <end position="345"/>
    </location>
    <ligand>
        <name>NAD(+)</name>
        <dbReference type="ChEBI" id="CHEBI:57540"/>
    </ligand>
</feature>
<name>A0ABQ6VTC3_9PROT</name>
<keyword evidence="13 18" id="KW-0057">Aromatic amino acid biosynthesis</keyword>
<feature type="binding site" evidence="18">
    <location>
        <position position="357"/>
    </location>
    <ligand>
        <name>NAD(+)</name>
        <dbReference type="ChEBI" id="CHEBI:57540"/>
    </ligand>
</feature>
<comment type="function">
    <text evidence="17">Catalyzes the specific phosphorylation of the 3-hydroxyl group of shikimic acid using ATP as a cosubstrate.</text>
</comment>
<comment type="function">
    <text evidence="3 18">Catalyzes the conversion of 3-deoxy-D-arabino-heptulosonate 7-phosphate (DAHP) to dehydroquinate (DHQ).</text>
</comment>